<feature type="compositionally biased region" description="Basic and acidic residues" evidence="1">
    <location>
        <begin position="69"/>
        <end position="79"/>
    </location>
</feature>
<sequence>MTGGTPPRPTRHDIKVLQDLIGAVWLHMSSERWVVTQLTTPQKDLWADAVDAWHLRLHHTDSEPGEPPRPYDRWWRNDHPTGTTTPPTSPPPPTTRDSSMATANPTETILASALLAADRQLGLNDPMRSALHAQINADCGADGLNPRDIAIAVLTTRITGTDAPTPDALGAVVALARDYGNEGLLDAVIGNLGAQAITAVRGAARHITP</sequence>
<accession>A0A346Y5T8</accession>
<dbReference type="OrthoDB" id="10008999at2"/>
<geneLocation type="plasmid" evidence="3">
    <name>pedy32-46i</name>
</geneLocation>
<evidence type="ECO:0000256" key="1">
    <source>
        <dbReference type="SAM" id="MobiDB-lite"/>
    </source>
</evidence>
<keyword evidence="3" id="KW-1185">Reference proteome</keyword>
<dbReference type="KEGG" id="euz:DVS28_b0065"/>
<name>A0A346Y5T8_9ACTN</name>
<feature type="region of interest" description="Disordered" evidence="1">
    <location>
        <begin position="59"/>
        <end position="101"/>
    </location>
</feature>
<dbReference type="Proteomes" id="UP000264006">
    <property type="component" value="Plasmid pEDY32-46I"/>
</dbReference>
<organism evidence="2 3">
    <name type="scientific">Euzebya pacifica</name>
    <dbReference type="NCBI Taxonomy" id="1608957"/>
    <lineage>
        <taxon>Bacteria</taxon>
        <taxon>Bacillati</taxon>
        <taxon>Actinomycetota</taxon>
        <taxon>Nitriliruptoria</taxon>
        <taxon>Euzebyales</taxon>
    </lineage>
</organism>
<keyword evidence="2" id="KW-0614">Plasmid</keyword>
<gene>
    <name evidence="2" type="ORF">DVS28_b0065</name>
</gene>
<dbReference type="AlphaFoldDB" id="A0A346Y5T8"/>
<protein>
    <submittedName>
        <fullName evidence="2">Uncharacterized protein</fullName>
    </submittedName>
</protein>
<reference evidence="2 3" key="1">
    <citation type="submission" date="2018-09" db="EMBL/GenBank/DDBJ databases">
        <title>Complete genome sequence of Euzebya sp. DY32-46 isolated from seawater of Pacific Ocean.</title>
        <authorList>
            <person name="Xu L."/>
            <person name="Wu Y.-H."/>
            <person name="Xu X.-W."/>
        </authorList>
    </citation>
    <scope>NUCLEOTIDE SEQUENCE [LARGE SCALE GENOMIC DNA]</scope>
    <source>
        <strain evidence="2 3">DY32-46</strain>
        <plasmid evidence="3">pedy32-46i</plasmid>
    </source>
</reference>
<proteinExistence type="predicted"/>
<dbReference type="EMBL" id="CP031166">
    <property type="protein sequence ID" value="AXV09835.1"/>
    <property type="molecule type" value="Genomic_DNA"/>
</dbReference>
<evidence type="ECO:0000313" key="2">
    <source>
        <dbReference type="EMBL" id="AXV09835.1"/>
    </source>
</evidence>
<evidence type="ECO:0000313" key="3">
    <source>
        <dbReference type="Proteomes" id="UP000264006"/>
    </source>
</evidence>